<evidence type="ECO:0000313" key="3">
    <source>
        <dbReference type="Proteomes" id="UP000887013"/>
    </source>
</evidence>
<feature type="domain" description="DUF5641" evidence="1">
    <location>
        <begin position="256"/>
        <end position="318"/>
    </location>
</feature>
<keyword evidence="3" id="KW-1185">Reference proteome</keyword>
<dbReference type="AlphaFoldDB" id="A0A8X6U2X1"/>
<protein>
    <submittedName>
        <fullName evidence="2">Integrase catalytic domain-containing protein</fullName>
    </submittedName>
</protein>
<evidence type="ECO:0000259" key="1">
    <source>
        <dbReference type="Pfam" id="PF18701"/>
    </source>
</evidence>
<accession>A0A8X6U2X1</accession>
<gene>
    <name evidence="2" type="primary">AVEN_193665_1</name>
    <name evidence="2" type="ORF">NPIL_298361</name>
</gene>
<sequence length="373" mass="42515">MKFSSFSETSNGPETAANVLYGFGKRKMPTVNFKGMIKADIEVDDVKGQSIKPDESIAPRLQSTGGLSLGLDRYHLQILGRLSTGMTTNYEKFVRMLMRIRTYPLHIDNAIIGSYYSDGDSPSFCFTINTLWSRPDSQIQKIKKFEKIQIEFFIDTTYTGGNVPLDEVRSPLFNPLSSPAVQMAIHSPYIVASPFVSGVGFLGGRDYKVKIKATFSRAKSRVFPLKQVTIPRSTREVKDLDMRDANHHRKRLKFRVKVIEELQKRFRSEYLGLLIQRQRQNPQTCNIRQGNIVLIGDDVKIRLQWPLSRVLELIPVNGNDRKSLQLQGVQMTESAKSPYPDFSVVNKPLMTRNGRAVRKPTKLNMLTIKYVFE</sequence>
<dbReference type="Pfam" id="PF18701">
    <property type="entry name" value="DUF5641"/>
    <property type="match status" value="1"/>
</dbReference>
<dbReference type="InterPro" id="IPR040676">
    <property type="entry name" value="DUF5641"/>
</dbReference>
<name>A0A8X6U2X1_NEPPI</name>
<evidence type="ECO:0000313" key="2">
    <source>
        <dbReference type="EMBL" id="GFT76390.1"/>
    </source>
</evidence>
<proteinExistence type="predicted"/>
<dbReference type="EMBL" id="BMAW01117695">
    <property type="protein sequence ID" value="GFT76390.1"/>
    <property type="molecule type" value="Genomic_DNA"/>
</dbReference>
<organism evidence="2 3">
    <name type="scientific">Nephila pilipes</name>
    <name type="common">Giant wood spider</name>
    <name type="synonym">Nephila maculata</name>
    <dbReference type="NCBI Taxonomy" id="299642"/>
    <lineage>
        <taxon>Eukaryota</taxon>
        <taxon>Metazoa</taxon>
        <taxon>Ecdysozoa</taxon>
        <taxon>Arthropoda</taxon>
        <taxon>Chelicerata</taxon>
        <taxon>Arachnida</taxon>
        <taxon>Araneae</taxon>
        <taxon>Araneomorphae</taxon>
        <taxon>Entelegynae</taxon>
        <taxon>Araneoidea</taxon>
        <taxon>Nephilidae</taxon>
        <taxon>Nephila</taxon>
    </lineage>
</organism>
<dbReference type="OrthoDB" id="5987340at2759"/>
<dbReference type="Proteomes" id="UP000887013">
    <property type="component" value="Unassembled WGS sequence"/>
</dbReference>
<reference evidence="2" key="1">
    <citation type="submission" date="2020-08" db="EMBL/GenBank/DDBJ databases">
        <title>Multicomponent nature underlies the extraordinary mechanical properties of spider dragline silk.</title>
        <authorList>
            <person name="Kono N."/>
            <person name="Nakamura H."/>
            <person name="Mori M."/>
            <person name="Yoshida Y."/>
            <person name="Ohtoshi R."/>
            <person name="Malay A.D."/>
            <person name="Moran D.A.P."/>
            <person name="Tomita M."/>
            <person name="Numata K."/>
            <person name="Arakawa K."/>
        </authorList>
    </citation>
    <scope>NUCLEOTIDE SEQUENCE</scope>
</reference>
<comment type="caution">
    <text evidence="2">The sequence shown here is derived from an EMBL/GenBank/DDBJ whole genome shotgun (WGS) entry which is preliminary data.</text>
</comment>